<dbReference type="Proteomes" id="UP000242180">
    <property type="component" value="Unassembled WGS sequence"/>
</dbReference>
<dbReference type="Pfam" id="PF04377">
    <property type="entry name" value="ATE_C"/>
    <property type="match status" value="1"/>
</dbReference>
<keyword evidence="2 5" id="KW-0808">Transferase</keyword>
<keyword evidence="4 5" id="KW-0012">Acyltransferase</keyword>
<dbReference type="PIRSF" id="PIRSF037207">
    <property type="entry name" value="ATE1_euk"/>
    <property type="match status" value="1"/>
</dbReference>
<protein>
    <recommendedName>
        <fullName evidence="5">Arginyl-tRNA--protein transferase 1</fullName>
        <shortName evidence="5">Arginyltransferase 1</shortName>
        <shortName evidence="5">R-transferase 1</shortName>
        <ecNumber evidence="5">2.3.2.8</ecNumber>
    </recommendedName>
    <alternativeName>
        <fullName evidence="5">Arginine-tRNA--protein transferase 1</fullName>
    </alternativeName>
</protein>
<dbReference type="OrthoDB" id="74183at2759"/>
<evidence type="ECO:0000313" key="10">
    <source>
        <dbReference type="Proteomes" id="UP000242180"/>
    </source>
</evidence>
<feature type="region of interest" description="Disordered" evidence="6">
    <location>
        <begin position="102"/>
        <end position="121"/>
    </location>
</feature>
<dbReference type="STRING" id="13706.A0A1X2HT94"/>
<evidence type="ECO:0000313" key="9">
    <source>
        <dbReference type="EMBL" id="ORZ02714.1"/>
    </source>
</evidence>
<feature type="domain" description="N-end aminoacyl transferase N-terminal" evidence="7">
    <location>
        <begin position="17"/>
        <end position="87"/>
    </location>
</feature>
<dbReference type="InterPro" id="IPR030700">
    <property type="entry name" value="N-end_Aminoacyl_Trfase"/>
</dbReference>
<dbReference type="FunCoup" id="A0A1X2HT94">
    <property type="interactions" value="750"/>
</dbReference>
<dbReference type="Pfam" id="PF04376">
    <property type="entry name" value="ATE_N"/>
    <property type="match status" value="1"/>
</dbReference>
<gene>
    <name evidence="9" type="ORF">BCR43DRAFT_482049</name>
</gene>
<dbReference type="EMBL" id="MCGN01000001">
    <property type="protein sequence ID" value="ORZ02714.1"/>
    <property type="molecule type" value="Genomic_DNA"/>
</dbReference>
<dbReference type="GO" id="GO:0004057">
    <property type="term" value="F:arginyl-tRNA--protein transferase activity"/>
    <property type="evidence" value="ECO:0007669"/>
    <property type="project" value="UniProtKB-EC"/>
</dbReference>
<proteinExistence type="inferred from homology"/>
<evidence type="ECO:0000256" key="4">
    <source>
        <dbReference type="ARBA" id="ARBA00023315"/>
    </source>
</evidence>
<dbReference type="InterPro" id="IPR007472">
    <property type="entry name" value="N-end_Aminoacyl_Trfase_C"/>
</dbReference>
<evidence type="ECO:0000259" key="7">
    <source>
        <dbReference type="Pfam" id="PF04376"/>
    </source>
</evidence>
<evidence type="ECO:0000256" key="2">
    <source>
        <dbReference type="ARBA" id="ARBA00022679"/>
    </source>
</evidence>
<comment type="similarity">
    <text evidence="1 5">Belongs to the R-transferase family.</text>
</comment>
<dbReference type="AlphaFoldDB" id="A0A1X2HT94"/>
<dbReference type="InterPro" id="IPR007471">
    <property type="entry name" value="N-end_Aminoacyl_Trfase_N"/>
</dbReference>
<evidence type="ECO:0000256" key="5">
    <source>
        <dbReference type="PIRNR" id="PIRNR037207"/>
    </source>
</evidence>
<name>A0A1X2HT94_SYNRA</name>
<dbReference type="InterPro" id="IPR016181">
    <property type="entry name" value="Acyl_CoA_acyltransferase"/>
</dbReference>
<evidence type="ECO:0000256" key="1">
    <source>
        <dbReference type="ARBA" id="ARBA00009991"/>
    </source>
</evidence>
<dbReference type="SUPFAM" id="SSF55729">
    <property type="entry name" value="Acyl-CoA N-acyltransferases (Nat)"/>
    <property type="match status" value="1"/>
</dbReference>
<dbReference type="PANTHER" id="PTHR21367:SF1">
    <property type="entry name" value="ARGINYL-TRNA--PROTEIN TRANSFERASE 1"/>
    <property type="match status" value="1"/>
</dbReference>
<sequence length="410" mass="47418">MVKESLINLLPSHGPRNCGYCHTNKSSNKYGFWAQTLTSKHYQLLIDQGWRRSGKFLYKPNLKTSCCSQYTLRVNARDFKPKKSQKKIVIHFNRYVEGTWHSDKGKEANRDGNASKRPKMESIPSTINAGKETLLDKIHAPEGVKQDFRHRLQIILEPASYADDKFKLFRKYQVEIHQDPPSKPTPESFKRFLVDSPLETEELILGDGKTTRRGSYHQRYMMDGQLIAVAVLDFLPKGVSSVYFFYDPDYSFLGLGNYSALREISLVQELEQRDPGMVWYYMGFYIHTCPKMSYKSHFRPAELLDPVTYDWYAIQDCLPPLEHSRYVVFSKLALIPTTRGDLPGQLDPDGVQLSNFDNIRFRIHQRTFSASRIMQVAFQDPHERQQFIDKLRLYVAAVGPILASKLIVLS</sequence>
<keyword evidence="3 5" id="KW-0833">Ubl conjugation pathway</keyword>
<dbReference type="PANTHER" id="PTHR21367">
    <property type="entry name" value="ARGININE-TRNA-PROTEIN TRANSFERASE 1"/>
    <property type="match status" value="1"/>
</dbReference>
<dbReference type="InParanoid" id="A0A1X2HT94"/>
<feature type="domain" description="N-end rule aminoacyl transferase C-terminal" evidence="8">
    <location>
        <begin position="165"/>
        <end position="305"/>
    </location>
</feature>
<comment type="catalytic activity">
    <reaction evidence="5">
        <text>an N-terminal L-alpha-aminoacyl-[protein] + L-arginyl-tRNA(Arg) = an N-terminal L-arginyl-L-aminoacyl-[protein] + tRNA(Arg) + H(+)</text>
        <dbReference type="Rhea" id="RHEA:10208"/>
        <dbReference type="Rhea" id="RHEA-COMP:9658"/>
        <dbReference type="Rhea" id="RHEA-COMP:9673"/>
        <dbReference type="Rhea" id="RHEA-COMP:10636"/>
        <dbReference type="Rhea" id="RHEA-COMP:10638"/>
        <dbReference type="ChEBI" id="CHEBI:15378"/>
        <dbReference type="ChEBI" id="CHEBI:78442"/>
        <dbReference type="ChEBI" id="CHEBI:78513"/>
        <dbReference type="ChEBI" id="CHEBI:78597"/>
        <dbReference type="ChEBI" id="CHEBI:83562"/>
        <dbReference type="EC" id="2.3.2.8"/>
    </reaction>
</comment>
<dbReference type="GO" id="GO:0005737">
    <property type="term" value="C:cytoplasm"/>
    <property type="evidence" value="ECO:0007669"/>
    <property type="project" value="TreeGrafter"/>
</dbReference>
<comment type="function">
    <text evidence="5">Involved in the post-translational conjugation of arginine to the N-terminal aspartate or glutamate of a protein. This arginylation is required for degradation of the protein via the ubiquitin pathway.</text>
</comment>
<reference evidence="9 10" key="1">
    <citation type="submission" date="2016-07" db="EMBL/GenBank/DDBJ databases">
        <title>Pervasive Adenine N6-methylation of Active Genes in Fungi.</title>
        <authorList>
            <consortium name="DOE Joint Genome Institute"/>
            <person name="Mondo S.J."/>
            <person name="Dannebaum R.O."/>
            <person name="Kuo R.C."/>
            <person name="Labutti K."/>
            <person name="Haridas S."/>
            <person name="Kuo A."/>
            <person name="Salamov A."/>
            <person name="Ahrendt S.R."/>
            <person name="Lipzen A."/>
            <person name="Sullivan W."/>
            <person name="Andreopoulos W.B."/>
            <person name="Clum A."/>
            <person name="Lindquist E."/>
            <person name="Daum C."/>
            <person name="Ramamoorthy G.K."/>
            <person name="Gryganskyi A."/>
            <person name="Culley D."/>
            <person name="Magnuson J.K."/>
            <person name="James T.Y."/>
            <person name="O'Malley M.A."/>
            <person name="Stajich J.E."/>
            <person name="Spatafora J.W."/>
            <person name="Visel A."/>
            <person name="Grigoriev I.V."/>
        </authorList>
    </citation>
    <scope>NUCLEOTIDE SEQUENCE [LARGE SCALE GENOMIC DNA]</scope>
    <source>
        <strain evidence="9 10">NRRL 2496</strain>
    </source>
</reference>
<accession>A0A1X2HT94</accession>
<dbReference type="OMA" id="TCQEYDE"/>
<evidence type="ECO:0000256" key="3">
    <source>
        <dbReference type="ARBA" id="ARBA00022786"/>
    </source>
</evidence>
<comment type="caution">
    <text evidence="9">The sequence shown here is derived from an EMBL/GenBank/DDBJ whole genome shotgun (WGS) entry which is preliminary data.</text>
</comment>
<dbReference type="EC" id="2.3.2.8" evidence="5"/>
<keyword evidence="10" id="KW-1185">Reference proteome</keyword>
<evidence type="ECO:0000259" key="8">
    <source>
        <dbReference type="Pfam" id="PF04377"/>
    </source>
</evidence>
<feature type="compositionally biased region" description="Basic and acidic residues" evidence="6">
    <location>
        <begin position="102"/>
        <end position="120"/>
    </location>
</feature>
<dbReference type="InterPro" id="IPR017137">
    <property type="entry name" value="Arg-tRNA-P_Trfase_1_euk"/>
</dbReference>
<organism evidence="9 10">
    <name type="scientific">Syncephalastrum racemosum</name>
    <name type="common">Filamentous fungus</name>
    <dbReference type="NCBI Taxonomy" id="13706"/>
    <lineage>
        <taxon>Eukaryota</taxon>
        <taxon>Fungi</taxon>
        <taxon>Fungi incertae sedis</taxon>
        <taxon>Mucoromycota</taxon>
        <taxon>Mucoromycotina</taxon>
        <taxon>Mucoromycetes</taxon>
        <taxon>Mucorales</taxon>
        <taxon>Syncephalastraceae</taxon>
        <taxon>Syncephalastrum</taxon>
    </lineage>
</organism>
<evidence type="ECO:0000256" key="6">
    <source>
        <dbReference type="SAM" id="MobiDB-lite"/>
    </source>
</evidence>